<dbReference type="EMBL" id="FOBW01000016">
    <property type="protein sequence ID" value="SEN64101.1"/>
    <property type="molecule type" value="Genomic_DNA"/>
</dbReference>
<organism evidence="1 2">
    <name type="scientific">Mesobacillus persicus</name>
    <dbReference type="NCBI Taxonomy" id="930146"/>
    <lineage>
        <taxon>Bacteria</taxon>
        <taxon>Bacillati</taxon>
        <taxon>Bacillota</taxon>
        <taxon>Bacilli</taxon>
        <taxon>Bacillales</taxon>
        <taxon>Bacillaceae</taxon>
        <taxon>Mesobacillus</taxon>
    </lineage>
</organism>
<evidence type="ECO:0000313" key="2">
    <source>
        <dbReference type="Proteomes" id="UP000198553"/>
    </source>
</evidence>
<gene>
    <name evidence="1" type="ORF">SAMN05192533_11675</name>
</gene>
<evidence type="ECO:0000313" key="1">
    <source>
        <dbReference type="EMBL" id="SEN64101.1"/>
    </source>
</evidence>
<accession>A0A1H8I6Z8</accession>
<keyword evidence="2" id="KW-1185">Reference proteome</keyword>
<dbReference type="OrthoDB" id="2988425at2"/>
<reference evidence="2" key="1">
    <citation type="submission" date="2016-10" db="EMBL/GenBank/DDBJ databases">
        <authorList>
            <person name="Varghese N."/>
            <person name="Submissions S."/>
        </authorList>
    </citation>
    <scope>NUCLEOTIDE SEQUENCE [LARGE SCALE GENOMIC DNA]</scope>
    <source>
        <strain evidence="2">B48,IBRC-M 10115,DSM 25386,CECT 8001</strain>
    </source>
</reference>
<name>A0A1H8I6Z8_9BACI</name>
<dbReference type="AlphaFoldDB" id="A0A1H8I6Z8"/>
<sequence length="107" mass="12623">MTGTLNYREFYQKRPILINERDLTAFQQEAKFAGDFTHWLIALEGVENRLKDFQWRVVVFPSSDKGSFNCKLPFFQSPFLRTFNEACDLLTKVEALARQDQLFTLHQ</sequence>
<protein>
    <submittedName>
        <fullName evidence="1">Uncharacterized protein</fullName>
    </submittedName>
</protein>
<dbReference type="RefSeq" id="WP_090749261.1">
    <property type="nucleotide sequence ID" value="NZ_FOBW01000016.1"/>
</dbReference>
<dbReference type="Proteomes" id="UP000198553">
    <property type="component" value="Unassembled WGS sequence"/>
</dbReference>
<proteinExistence type="predicted"/>